<organism evidence="4">
    <name type="scientific">Lotharella vacuolata</name>
    <dbReference type="NCBI Taxonomy" id="74820"/>
    <lineage>
        <taxon>Eukaryota</taxon>
        <taxon>Sar</taxon>
        <taxon>Rhizaria</taxon>
        <taxon>Cercozoa</taxon>
        <taxon>Chlorarachniophyceae</taxon>
        <taxon>Lotharella</taxon>
    </lineage>
</organism>
<dbReference type="AlphaFoldDB" id="A0A0H5BHB4"/>
<dbReference type="InterPro" id="IPR012340">
    <property type="entry name" value="NA-bd_OB-fold"/>
</dbReference>
<evidence type="ECO:0000256" key="3">
    <source>
        <dbReference type="ARBA" id="ARBA00023274"/>
    </source>
</evidence>
<reference evidence="4" key="1">
    <citation type="journal article" date="2015" name="Genome Biol. Evol.">
        <title>Nucleomorph Genome Sequences of Two Chlorarachniophytes, Amorphochlora amoebiformis and Lotharella vacuolata.</title>
        <authorList>
            <person name="Suzuki S."/>
            <person name="Shirato S."/>
            <person name="Hirakawa Y."/>
            <person name="Ishida K."/>
        </authorList>
    </citation>
    <scope>NUCLEOTIDE SEQUENCE</scope>
    <source>
        <strain evidence="4">CCMP240</strain>
    </source>
</reference>
<geneLocation type="nucleomorph" evidence="4"/>
<gene>
    <name evidence="4" type="primary">rps23</name>
</gene>
<comment type="similarity">
    <text evidence="1">Belongs to the universal ribosomal protein uS12 family.</text>
</comment>
<name>A0A0H5BHB4_9EUKA</name>
<evidence type="ECO:0000256" key="1">
    <source>
        <dbReference type="ARBA" id="ARBA00005657"/>
    </source>
</evidence>
<keyword evidence="4" id="KW-0542">Nucleomorph</keyword>
<accession>A0A0H5BHB4</accession>
<keyword evidence="3" id="KW-0687">Ribonucleoprotein</keyword>
<evidence type="ECO:0000313" key="4">
    <source>
        <dbReference type="EMBL" id="BAS01528.1"/>
    </source>
</evidence>
<dbReference type="Pfam" id="PF00164">
    <property type="entry name" value="Ribosom_S12_S23"/>
    <property type="match status" value="1"/>
</dbReference>
<dbReference type="FunFam" id="2.40.50.140:FF:000007">
    <property type="entry name" value="40S ribosomal protein S23"/>
    <property type="match status" value="1"/>
</dbReference>
<dbReference type="GO" id="GO:0005840">
    <property type="term" value="C:ribosome"/>
    <property type="evidence" value="ECO:0007669"/>
    <property type="project" value="UniProtKB-KW"/>
</dbReference>
<keyword evidence="2 4" id="KW-0689">Ribosomal protein</keyword>
<dbReference type="Gene3D" id="2.40.50.140">
    <property type="entry name" value="Nucleic acid-binding proteins"/>
    <property type="match status" value="1"/>
</dbReference>
<dbReference type="GO" id="GO:0003735">
    <property type="term" value="F:structural constituent of ribosome"/>
    <property type="evidence" value="ECO:0007669"/>
    <property type="project" value="InterPro"/>
</dbReference>
<dbReference type="GO" id="GO:0006412">
    <property type="term" value="P:translation"/>
    <property type="evidence" value="ECO:0007669"/>
    <property type="project" value="InterPro"/>
</dbReference>
<dbReference type="SUPFAM" id="SSF50249">
    <property type="entry name" value="Nucleic acid-binding proteins"/>
    <property type="match status" value="1"/>
</dbReference>
<protein>
    <submittedName>
        <fullName evidence="4">Ribosomal protein S23</fullName>
    </submittedName>
</protein>
<dbReference type="EMBL" id="AB996600">
    <property type="protein sequence ID" value="BAS01528.1"/>
    <property type="molecule type" value="Genomic_DNA"/>
</dbReference>
<dbReference type="GO" id="GO:1990904">
    <property type="term" value="C:ribonucleoprotein complex"/>
    <property type="evidence" value="ECO:0007669"/>
    <property type="project" value="UniProtKB-KW"/>
</dbReference>
<dbReference type="PANTHER" id="PTHR11652">
    <property type="entry name" value="30S RIBOSOMAL PROTEIN S12 FAMILY MEMBER"/>
    <property type="match status" value="1"/>
</dbReference>
<proteinExistence type="inferred from homology"/>
<dbReference type="InterPro" id="IPR006032">
    <property type="entry name" value="Ribosomal_uS12"/>
</dbReference>
<evidence type="ECO:0000256" key="2">
    <source>
        <dbReference type="ARBA" id="ARBA00022980"/>
    </source>
</evidence>
<sequence length="149" mass="16857">MGKPSGINAGNRILKNLTKHRRADKSYKKRIYHQIFYRPFGGAPHAKGIAIKKIGIEAKQPNSGVRKCIKVQLLKNRKKITAFVPRDGSLNFIDMNDTVLVTGFGKRGRAKGDIPGVKFKVDYFLKQVLKVSNVSLIGLFRNKRIKPRR</sequence>